<dbReference type="OrthoDB" id="1776264at2"/>
<dbReference type="InterPro" id="IPR051918">
    <property type="entry name" value="STPP_CPPED1"/>
</dbReference>
<dbReference type="SUPFAM" id="SSF56300">
    <property type="entry name" value="Metallo-dependent phosphatases"/>
    <property type="match status" value="1"/>
</dbReference>
<evidence type="ECO:0000313" key="3">
    <source>
        <dbReference type="EMBL" id="QDU07902.1"/>
    </source>
</evidence>
<organism evidence="3 4">
    <name type="scientific">Gimesia aquarii</name>
    <dbReference type="NCBI Taxonomy" id="2527964"/>
    <lineage>
        <taxon>Bacteria</taxon>
        <taxon>Pseudomonadati</taxon>
        <taxon>Planctomycetota</taxon>
        <taxon>Planctomycetia</taxon>
        <taxon>Planctomycetales</taxon>
        <taxon>Planctomycetaceae</taxon>
        <taxon>Gimesia</taxon>
    </lineage>
</organism>
<dbReference type="Pfam" id="PF16370">
    <property type="entry name" value="MetallophosC"/>
    <property type="match status" value="1"/>
</dbReference>
<evidence type="ECO:0000313" key="4">
    <source>
        <dbReference type="Proteomes" id="UP000318384"/>
    </source>
</evidence>
<proteinExistence type="predicted"/>
<reference evidence="3 4" key="1">
    <citation type="submission" date="2019-03" db="EMBL/GenBank/DDBJ databases">
        <title>Deep-cultivation of Planctomycetes and their phenomic and genomic characterization uncovers novel biology.</title>
        <authorList>
            <person name="Wiegand S."/>
            <person name="Jogler M."/>
            <person name="Boedeker C."/>
            <person name="Pinto D."/>
            <person name="Vollmers J."/>
            <person name="Rivas-Marin E."/>
            <person name="Kohn T."/>
            <person name="Peeters S.H."/>
            <person name="Heuer A."/>
            <person name="Rast P."/>
            <person name="Oberbeckmann S."/>
            <person name="Bunk B."/>
            <person name="Jeske O."/>
            <person name="Meyerdierks A."/>
            <person name="Storesund J.E."/>
            <person name="Kallscheuer N."/>
            <person name="Luecker S."/>
            <person name="Lage O.M."/>
            <person name="Pohl T."/>
            <person name="Merkel B.J."/>
            <person name="Hornburger P."/>
            <person name="Mueller R.-W."/>
            <person name="Bruemmer F."/>
            <person name="Labrenz M."/>
            <person name="Spormann A.M."/>
            <person name="Op den Camp H."/>
            <person name="Overmann J."/>
            <person name="Amann R."/>
            <person name="Jetten M.S.M."/>
            <person name="Mascher T."/>
            <person name="Medema M.H."/>
            <person name="Devos D.P."/>
            <person name="Kaster A.-K."/>
            <person name="Ovreas L."/>
            <person name="Rohde M."/>
            <person name="Galperin M.Y."/>
            <person name="Jogler C."/>
        </authorList>
    </citation>
    <scope>NUCLEOTIDE SEQUENCE [LARGE SCALE GENOMIC DNA]</scope>
    <source>
        <strain evidence="3 4">V202</strain>
    </source>
</reference>
<dbReference type="InterPro" id="IPR032288">
    <property type="entry name" value="Metallophos_C"/>
</dbReference>
<dbReference type="InterPro" id="IPR032285">
    <property type="entry name" value="Metallophos_N"/>
</dbReference>
<feature type="domain" description="Calcineurin-like phosphoesterase N-terminal" evidence="2">
    <location>
        <begin position="66"/>
        <end position="115"/>
    </location>
</feature>
<keyword evidence="4" id="KW-1185">Reference proteome</keyword>
<dbReference type="PANTHER" id="PTHR43143:SF1">
    <property type="entry name" value="SERINE_THREONINE-PROTEIN PHOSPHATASE CPPED1"/>
    <property type="match status" value="1"/>
</dbReference>
<dbReference type="Proteomes" id="UP000318384">
    <property type="component" value="Chromosome"/>
</dbReference>
<dbReference type="PANTHER" id="PTHR43143">
    <property type="entry name" value="METALLOPHOSPHOESTERASE, CALCINEURIN SUPERFAMILY"/>
    <property type="match status" value="1"/>
</dbReference>
<dbReference type="RefSeq" id="WP_145172185.1">
    <property type="nucleotide sequence ID" value="NZ_CP037422.1"/>
</dbReference>
<dbReference type="AlphaFoldDB" id="A0A517WRM9"/>
<name>A0A517WRM9_9PLAN</name>
<protein>
    <recommendedName>
        <fullName evidence="5">Calcineurin-like phosphoesterase domain-containing protein</fullName>
    </recommendedName>
</protein>
<feature type="domain" description="Calcineurin-like phosphoesterase C-terminal" evidence="1">
    <location>
        <begin position="357"/>
        <end position="448"/>
    </location>
</feature>
<dbReference type="InterPro" id="IPR029052">
    <property type="entry name" value="Metallo-depent_PP-like"/>
</dbReference>
<evidence type="ECO:0000259" key="1">
    <source>
        <dbReference type="Pfam" id="PF16370"/>
    </source>
</evidence>
<gene>
    <name evidence="3" type="ORF">V202x_12630</name>
</gene>
<evidence type="ECO:0000259" key="2">
    <source>
        <dbReference type="Pfam" id="PF16371"/>
    </source>
</evidence>
<dbReference type="Gene3D" id="3.60.21.10">
    <property type="match status" value="1"/>
</dbReference>
<accession>A0A517WRM9</accession>
<dbReference type="EMBL" id="CP037422">
    <property type="protein sequence ID" value="QDU07902.1"/>
    <property type="molecule type" value="Genomic_DNA"/>
</dbReference>
<sequence>MRLALCLGYVVSCFFIALLPDKTKAETAKEPHSKILKLLLKKTPKPNYGAPVPKLITGRVVLQSDQTTTGVKGVSISDGYSVVKTDVNGAYELTPHQSAVFINITRPSGYEIQGDWYKPLAPQVDFELKQTTDDENDYIFVHVTDTHVSTSSRSVEGLSEFVQEVNALSPKPRFVVNSGDLLNLHKALVSSPASGHASFRNYVGIMNHLTMPYYNVAGDHTDSSYRLKEFPRGDHRCAKPMYWEYLGPHFFSFEYGKIHFMSVDYGYHLGQIQNLVNGQKLEYPTLEVQPVHAEWMKQDMSHRSPGTFVVTTSEADLAKHCPGFLEMAQQNDVRLQLVGDDHVVANKRRPVPYRTGGALAGCWWNPKAHQLCPDLSPQGYLIYRVKGEQMDYFYKGLGQRIAIVSHRMGAPWTARVEIQAHLVQPQPNETLEYSVNGTDWKPMHKIGQPFYRALFTANIDSTSLPEGHLQFDVRSTATREVHSRKFVVANNSGPLEFQDDALLEFSVGKANSNAKNRKVNSGKVEVLFNNKIVGELTPNLVEDYSFPIKASNLGVANTLSFRFLETGDAMSLGSPVLKFQGKVFRDPRDEAIRRVRTGHWGASAADWGGFLTGNPDSLDETPFQRQQNRFCFVLNDTE</sequence>
<dbReference type="Pfam" id="PF16371">
    <property type="entry name" value="MetallophosN"/>
    <property type="match status" value="1"/>
</dbReference>
<evidence type="ECO:0008006" key="5">
    <source>
        <dbReference type="Google" id="ProtNLM"/>
    </source>
</evidence>